<reference evidence="3" key="1">
    <citation type="submission" date="2016-06" db="EMBL/GenBank/DDBJ databases">
        <authorList>
            <person name="Varghese N."/>
            <person name="Submissions Spin"/>
        </authorList>
    </citation>
    <scope>NUCLEOTIDE SEQUENCE [LARGE SCALE GENOMIC DNA]</scope>
    <source>
        <strain evidence="3">DSM 43168</strain>
    </source>
</reference>
<keyword evidence="3" id="KW-1185">Reference proteome</keyword>
<name>A0A1C5AMF6_9ACTN</name>
<gene>
    <name evidence="2" type="ORF">GA0070563_114177</name>
</gene>
<accession>A0A1C5AMF6</accession>
<organism evidence="2 3">
    <name type="scientific">Micromonospora carbonacea</name>
    <dbReference type="NCBI Taxonomy" id="47853"/>
    <lineage>
        <taxon>Bacteria</taxon>
        <taxon>Bacillati</taxon>
        <taxon>Actinomycetota</taxon>
        <taxon>Actinomycetes</taxon>
        <taxon>Micromonosporales</taxon>
        <taxon>Micromonosporaceae</taxon>
        <taxon>Micromonospora</taxon>
    </lineage>
</organism>
<proteinExistence type="predicted"/>
<dbReference type="AlphaFoldDB" id="A0A1C5AMF6"/>
<dbReference type="Proteomes" id="UP000183585">
    <property type="component" value="Unassembled WGS sequence"/>
</dbReference>
<evidence type="ECO:0000256" key="1">
    <source>
        <dbReference type="SAM" id="MobiDB-lite"/>
    </source>
</evidence>
<feature type="region of interest" description="Disordered" evidence="1">
    <location>
        <begin position="77"/>
        <end position="123"/>
    </location>
</feature>
<evidence type="ECO:0000313" key="3">
    <source>
        <dbReference type="Proteomes" id="UP000183585"/>
    </source>
</evidence>
<dbReference type="EMBL" id="FMCT01000014">
    <property type="protein sequence ID" value="SCF46377.1"/>
    <property type="molecule type" value="Genomic_DNA"/>
</dbReference>
<evidence type="ECO:0000313" key="2">
    <source>
        <dbReference type="EMBL" id="SCF46377.1"/>
    </source>
</evidence>
<protein>
    <submittedName>
        <fullName evidence="2">Uncharacterized protein</fullName>
    </submittedName>
</protein>
<feature type="compositionally biased region" description="Polar residues" evidence="1">
    <location>
        <begin position="93"/>
        <end position="108"/>
    </location>
</feature>
<sequence length="123" mass="13613">MSTVPSPGDVVLVTTKASVQFVQPMTFRVIKVLTEFHTYHGWVWLRGYQLDDKRNAVANREIFVQPAGLVVLRKRPAQPAATVNAQRRRNMSPVVSRSTAGAKNQGVRTGTKGPEGAATDRRR</sequence>